<dbReference type="PROSITE" id="PS00175">
    <property type="entry name" value="PG_MUTASE"/>
    <property type="match status" value="1"/>
</dbReference>
<dbReference type="PANTHER" id="PTHR48100">
    <property type="entry name" value="BROAD-SPECIFICITY PHOSPHATASE YOR283W-RELATED"/>
    <property type="match status" value="1"/>
</dbReference>
<dbReference type="SUPFAM" id="SSF53254">
    <property type="entry name" value="Phosphoglycerate mutase-like"/>
    <property type="match status" value="1"/>
</dbReference>
<dbReference type="InterPro" id="IPR001345">
    <property type="entry name" value="PG/BPGM_mutase_AS"/>
</dbReference>
<organism evidence="1 2">
    <name type="scientific">Paracoccus stylophorae</name>
    <dbReference type="NCBI Taxonomy" id="659350"/>
    <lineage>
        <taxon>Bacteria</taxon>
        <taxon>Pseudomonadati</taxon>
        <taxon>Pseudomonadota</taxon>
        <taxon>Alphaproteobacteria</taxon>
        <taxon>Rhodobacterales</taxon>
        <taxon>Paracoccaceae</taxon>
        <taxon>Paracoccus</taxon>
    </lineage>
</organism>
<name>A0ABY7SYZ3_9RHOB</name>
<dbReference type="Gene3D" id="3.40.50.1240">
    <property type="entry name" value="Phosphoglycerate mutase-like"/>
    <property type="match status" value="1"/>
</dbReference>
<dbReference type="CDD" id="cd07067">
    <property type="entry name" value="HP_PGM_like"/>
    <property type="match status" value="1"/>
</dbReference>
<dbReference type="EMBL" id="CP067134">
    <property type="protein sequence ID" value="WCR12088.1"/>
    <property type="molecule type" value="Genomic_DNA"/>
</dbReference>
<dbReference type="Proteomes" id="UP001218412">
    <property type="component" value="Chromosome"/>
</dbReference>
<dbReference type="PIRSF" id="PIRSF000709">
    <property type="entry name" value="6PFK_2-Ptase"/>
    <property type="match status" value="1"/>
</dbReference>
<keyword evidence="2" id="KW-1185">Reference proteome</keyword>
<evidence type="ECO:0000313" key="2">
    <source>
        <dbReference type="Proteomes" id="UP001218412"/>
    </source>
</evidence>
<dbReference type="InterPro" id="IPR029033">
    <property type="entry name" value="His_PPase_superfam"/>
</dbReference>
<dbReference type="SMART" id="SM00855">
    <property type="entry name" value="PGAM"/>
    <property type="match status" value="1"/>
</dbReference>
<proteinExistence type="predicted"/>
<evidence type="ECO:0000313" key="1">
    <source>
        <dbReference type="EMBL" id="WCR12088.1"/>
    </source>
</evidence>
<reference evidence="1 2" key="1">
    <citation type="submission" date="2021-01" db="EMBL/GenBank/DDBJ databases">
        <title>Biogeographic distribution of Paracoccus.</title>
        <authorList>
            <person name="Hollensteiner J."/>
            <person name="Leineberger J."/>
            <person name="Brinkhoff T."/>
            <person name="Daniel R."/>
        </authorList>
    </citation>
    <scope>NUCLEOTIDE SEQUENCE [LARGE SCALE GENOMIC DNA]</scope>
    <source>
        <strain evidence="1 2">LMG25392</strain>
    </source>
</reference>
<sequence>MFPDLYLMRHGETAWNAEGRLQGRLDSPLTQLGYRQAAMQADLLSGVEGLRVSSPQGRALQTARIVFGDRPFRTDDRLAEIDIGTFSGQLLTDLRDREPSIFSGGRLAWYDRAPQGERLEGLLRRAGSFLAELRGPTLIVTHGITLRMLRLIALDLPLDRLAEMPVEQGAIHLVRQGTHRILRGHAPCCPERAGQPDPSG</sequence>
<dbReference type="Pfam" id="PF00300">
    <property type="entry name" value="His_Phos_1"/>
    <property type="match status" value="1"/>
</dbReference>
<dbReference type="InterPro" id="IPR050275">
    <property type="entry name" value="PGM_Phosphatase"/>
</dbReference>
<accession>A0ABY7SYZ3</accession>
<dbReference type="RefSeq" id="WP_272860185.1">
    <property type="nucleotide sequence ID" value="NZ_CP067134.1"/>
</dbReference>
<protein>
    <submittedName>
        <fullName evidence="1">Histidine phosphatase family protein</fullName>
    </submittedName>
</protein>
<gene>
    <name evidence="1" type="ORF">JHW45_07030</name>
</gene>
<dbReference type="PANTHER" id="PTHR48100:SF59">
    <property type="entry name" value="ADENOSYLCOBALAMIN_ALPHA-RIBAZOLE PHOSPHATASE"/>
    <property type="match status" value="1"/>
</dbReference>
<dbReference type="InterPro" id="IPR013078">
    <property type="entry name" value="His_Pase_superF_clade-1"/>
</dbReference>